<reference evidence="1 2" key="1">
    <citation type="submission" date="2013-01" db="EMBL/GenBank/DDBJ databases">
        <authorList>
            <person name="Bench S."/>
        </authorList>
    </citation>
    <scope>NUCLEOTIDE SEQUENCE [LARGE SCALE GENOMIC DNA]</scope>
    <source>
        <strain evidence="1 2">WH 8502</strain>
    </source>
</reference>
<name>T2IL75_CROWT</name>
<evidence type="ECO:0000313" key="1">
    <source>
        <dbReference type="EMBL" id="CCQ53542.1"/>
    </source>
</evidence>
<comment type="caution">
    <text evidence="1">The sequence shown here is derived from an EMBL/GenBank/DDBJ whole genome shotgun (WGS) entry which is preliminary data.</text>
</comment>
<dbReference type="EMBL" id="CAQK01000847">
    <property type="protein sequence ID" value="CCQ53542.1"/>
    <property type="molecule type" value="Genomic_DNA"/>
</dbReference>
<dbReference type="AlphaFoldDB" id="T2IL75"/>
<dbReference type="GO" id="GO:0032259">
    <property type="term" value="P:methylation"/>
    <property type="evidence" value="ECO:0007669"/>
    <property type="project" value="UniProtKB-KW"/>
</dbReference>
<keyword evidence="1" id="KW-0808">Transferase</keyword>
<organism evidence="1 2">
    <name type="scientific">Crocosphaera watsonii WH 8502</name>
    <dbReference type="NCBI Taxonomy" id="423474"/>
    <lineage>
        <taxon>Bacteria</taxon>
        <taxon>Bacillati</taxon>
        <taxon>Cyanobacteriota</taxon>
        <taxon>Cyanophyceae</taxon>
        <taxon>Oscillatoriophycideae</taxon>
        <taxon>Chroococcales</taxon>
        <taxon>Aphanothecaceae</taxon>
        <taxon>Crocosphaera</taxon>
    </lineage>
</organism>
<proteinExistence type="predicted"/>
<dbReference type="EC" id="2.1.1.13" evidence="1"/>
<reference evidence="1 2" key="2">
    <citation type="submission" date="2013-09" db="EMBL/GenBank/DDBJ databases">
        <title>Whole genome comparison of six Crocosphaera watsonii strains with differing phenotypes.</title>
        <authorList>
            <person name="Bench S.R."/>
            <person name="Heller P."/>
            <person name="Frank I."/>
            <person name="Arciniega M."/>
            <person name="Shilova I.N."/>
            <person name="Zehr J.P."/>
        </authorList>
    </citation>
    <scope>NUCLEOTIDE SEQUENCE [LARGE SCALE GENOMIC DNA]</scope>
    <source>
        <strain evidence="1 2">WH 8502</strain>
    </source>
</reference>
<gene>
    <name evidence="1" type="ORF">CWATWH8502_4424</name>
</gene>
<keyword evidence="1" id="KW-0489">Methyltransferase</keyword>
<dbReference type="Proteomes" id="UP000018348">
    <property type="component" value="Unassembled WGS sequence"/>
</dbReference>
<accession>T2IL75</accession>
<sequence length="52" mass="5621">MRKNAVGELREPISYTPAAASIYSAQTYEQDNSFLIVGERLNASGSKKSAPC</sequence>
<dbReference type="GO" id="GO:0008705">
    <property type="term" value="F:methionine synthase activity"/>
    <property type="evidence" value="ECO:0007669"/>
    <property type="project" value="UniProtKB-EC"/>
</dbReference>
<evidence type="ECO:0000313" key="2">
    <source>
        <dbReference type="Proteomes" id="UP000018348"/>
    </source>
</evidence>
<protein>
    <submittedName>
        <fullName evidence="1">5-methyltetrahydrofolate--homocysteine methyltransferase</fullName>
        <ecNumber evidence="1">2.1.1.13</ecNumber>
    </submittedName>
</protein>